<evidence type="ECO:0000256" key="4">
    <source>
        <dbReference type="ARBA" id="ARBA00023306"/>
    </source>
</evidence>
<dbReference type="HAMAP" id="MF_00267">
    <property type="entry name" value="MinC"/>
    <property type="match status" value="1"/>
</dbReference>
<comment type="subunit">
    <text evidence="5 6">Interacts with MinD and FtsZ.</text>
</comment>
<name>A0ABW2UWW3_9BACL</name>
<organism evidence="9 10">
    <name type="scientific">Paenibacillus thermoaerophilus</name>
    <dbReference type="NCBI Taxonomy" id="1215385"/>
    <lineage>
        <taxon>Bacteria</taxon>
        <taxon>Bacillati</taxon>
        <taxon>Bacillota</taxon>
        <taxon>Bacilli</taxon>
        <taxon>Bacillales</taxon>
        <taxon>Paenibacillaceae</taxon>
        <taxon>Paenibacillus</taxon>
    </lineage>
</organism>
<evidence type="ECO:0000313" key="10">
    <source>
        <dbReference type="Proteomes" id="UP001596528"/>
    </source>
</evidence>
<dbReference type="InterPro" id="IPR036145">
    <property type="entry name" value="MinC_C_sf"/>
</dbReference>
<dbReference type="Proteomes" id="UP001596528">
    <property type="component" value="Unassembled WGS sequence"/>
</dbReference>
<proteinExistence type="inferred from homology"/>
<keyword evidence="4 6" id="KW-0131">Cell cycle</keyword>
<evidence type="ECO:0000259" key="7">
    <source>
        <dbReference type="Pfam" id="PF03775"/>
    </source>
</evidence>
<dbReference type="RefSeq" id="WP_138788956.1">
    <property type="nucleotide sequence ID" value="NZ_JBHTGQ010000002.1"/>
</dbReference>
<dbReference type="Gene3D" id="2.160.20.70">
    <property type="match status" value="1"/>
</dbReference>
<evidence type="ECO:0000256" key="5">
    <source>
        <dbReference type="ARBA" id="ARBA00046874"/>
    </source>
</evidence>
<evidence type="ECO:0000256" key="6">
    <source>
        <dbReference type="HAMAP-Rule" id="MF_00267"/>
    </source>
</evidence>
<dbReference type="InterPro" id="IPR005526">
    <property type="entry name" value="Septum_form_inhib_MinC_C"/>
</dbReference>
<comment type="function">
    <text evidence="6">Cell division inhibitor that blocks the formation of polar Z ring septums. Rapidly oscillates between the poles of the cell to destabilize FtsZ filaments that have formed before they mature into polar Z rings. Prevents FtsZ polymerization.</text>
</comment>
<keyword evidence="10" id="KW-1185">Reference proteome</keyword>
<gene>
    <name evidence="6" type="primary">minC</name>
    <name evidence="9" type="ORF">ACFQWB_00415</name>
</gene>
<dbReference type="Pfam" id="PF22642">
    <property type="entry name" value="MinC_N_1"/>
    <property type="match status" value="1"/>
</dbReference>
<comment type="similarity">
    <text evidence="1 6">Belongs to the MinC family.</text>
</comment>
<comment type="caution">
    <text evidence="9">The sequence shown here is derived from an EMBL/GenBank/DDBJ whole genome shotgun (WGS) entry which is preliminary data.</text>
</comment>
<dbReference type="PANTHER" id="PTHR34108">
    <property type="entry name" value="SEPTUM SITE-DETERMINING PROTEIN MINC"/>
    <property type="match status" value="1"/>
</dbReference>
<dbReference type="Gene3D" id="3.30.160.540">
    <property type="match status" value="1"/>
</dbReference>
<feature type="domain" description="Septum site-determining protein MinC N-terminal" evidence="8">
    <location>
        <begin position="8"/>
        <end position="84"/>
    </location>
</feature>
<evidence type="ECO:0000256" key="2">
    <source>
        <dbReference type="ARBA" id="ARBA00022618"/>
    </source>
</evidence>
<sequence>MAAVRHHVTIKGVKDGLVFLMNEHCEFNALLEELETKLSKTHHKLLSGPLVHVHVKFGKRKVKEADKDKVLELIRRQGNLMVKTVEFEPAELPDRNRLLTLRGMIRSGQTIEETGSVLFLGDINPGGTLRATGDIYVLGALRGTAHAGSDGDETAVIAASYMQPTQLRIAEVVSRPPDEWGVTDTYMEFAYVKDGRMEIDKMSQLHRIRPKNPF</sequence>
<evidence type="ECO:0000256" key="1">
    <source>
        <dbReference type="ARBA" id="ARBA00006291"/>
    </source>
</evidence>
<evidence type="ECO:0000313" key="9">
    <source>
        <dbReference type="EMBL" id="MFC7748407.1"/>
    </source>
</evidence>
<keyword evidence="2 6" id="KW-0132">Cell division</keyword>
<dbReference type="InterPro" id="IPR013033">
    <property type="entry name" value="MinC"/>
</dbReference>
<dbReference type="Pfam" id="PF03775">
    <property type="entry name" value="MinC_C"/>
    <property type="match status" value="1"/>
</dbReference>
<dbReference type="InterPro" id="IPR055219">
    <property type="entry name" value="MinC_N_1"/>
</dbReference>
<reference evidence="10" key="1">
    <citation type="journal article" date="2019" name="Int. J. Syst. Evol. Microbiol.">
        <title>The Global Catalogue of Microorganisms (GCM) 10K type strain sequencing project: providing services to taxonomists for standard genome sequencing and annotation.</title>
        <authorList>
            <consortium name="The Broad Institute Genomics Platform"/>
            <consortium name="The Broad Institute Genome Sequencing Center for Infectious Disease"/>
            <person name="Wu L."/>
            <person name="Ma J."/>
        </authorList>
    </citation>
    <scope>NUCLEOTIDE SEQUENCE [LARGE SCALE GENOMIC DNA]</scope>
    <source>
        <strain evidence="10">JCM 18657</strain>
    </source>
</reference>
<protein>
    <recommendedName>
        <fullName evidence="6">Probable septum site-determining protein MinC</fullName>
    </recommendedName>
</protein>
<dbReference type="SUPFAM" id="SSF63848">
    <property type="entry name" value="Cell-division inhibitor MinC, C-terminal domain"/>
    <property type="match status" value="1"/>
</dbReference>
<keyword evidence="3 6" id="KW-0717">Septation</keyword>
<dbReference type="InterPro" id="IPR016098">
    <property type="entry name" value="CAP/MinC_C"/>
</dbReference>
<dbReference type="EMBL" id="JBHTGQ010000002">
    <property type="protein sequence ID" value="MFC7748407.1"/>
    <property type="molecule type" value="Genomic_DNA"/>
</dbReference>
<accession>A0ABW2UWW3</accession>
<dbReference type="PANTHER" id="PTHR34108:SF1">
    <property type="entry name" value="SEPTUM SITE-DETERMINING PROTEIN MINC"/>
    <property type="match status" value="1"/>
</dbReference>
<evidence type="ECO:0000259" key="8">
    <source>
        <dbReference type="Pfam" id="PF22642"/>
    </source>
</evidence>
<evidence type="ECO:0000256" key="3">
    <source>
        <dbReference type="ARBA" id="ARBA00023210"/>
    </source>
</evidence>
<feature type="domain" description="Septum formation inhibitor MinC C-terminal" evidence="7">
    <location>
        <begin position="102"/>
        <end position="199"/>
    </location>
</feature>